<dbReference type="GeneID" id="9831291"/>
<dbReference type="RefSeq" id="XP_003083871.1">
    <property type="nucleotide sequence ID" value="XM_003083823.1"/>
</dbReference>
<evidence type="ECO:0000313" key="2">
    <source>
        <dbReference type="EMBL" id="CAL57838.1"/>
    </source>
</evidence>
<dbReference type="EMBL" id="CAID01000017">
    <property type="protein sequence ID" value="CAL57838.1"/>
    <property type="molecule type" value="Genomic_DNA"/>
</dbReference>
<dbReference type="AlphaFoldDB" id="Q00TH8"/>
<proteinExistence type="predicted"/>
<sequence length="391" mass="42420">MARAGSALGAPARVGGVARARGGGGRRARGFDRGSDRGAREFARVDAPGRSIEGERAVRARALPQAFEPAWWATQLGTCGVILAAYAATRGRSEDEGDENEECPKCEGSGRAACACTRWSSDGEGCGTCGYTGITACPACRGGGRAVRVTVKIEVPTEEAERAYERDRSGLSAREVNEEARKALSLTMCPAIMDSARARGGSQGQGDDDEPSSSKDDDFYAQSGEAIRILREDYPDMLKREPRWSIYRDNIGLVDETMTFAGPGRDGRGGIMASNKNEYKRVFKIVRIVAAVLFSNSTIEVSRIWSPLGSSGLRTIRVRWAVRGKLRLVSSLGADEARFDGISEYKLDSKGFIYEHKITDLDWDVAALRERVVNMMRAATAQRQPIGSGDW</sequence>
<dbReference type="PANTHER" id="PTHR31094:SF2">
    <property type="entry name" value="RIKEN CDNA 2310061I04 GENE"/>
    <property type="match status" value="1"/>
</dbReference>
<dbReference type="InterPro" id="IPR018790">
    <property type="entry name" value="DUF2358"/>
</dbReference>
<gene>
    <name evidence="2" type="ORF">OT_ostta17g01020</name>
</gene>
<reference evidence="2 3" key="2">
    <citation type="journal article" date="2014" name="BMC Genomics">
        <title>An improved genome of the model marine alga Ostreococcus tauri unfolds by assessing Illumina de novo assemblies.</title>
        <authorList>
            <person name="Blanc-Mathieu R."/>
            <person name="Verhelst B."/>
            <person name="Derelle E."/>
            <person name="Rombauts S."/>
            <person name="Bouget F.Y."/>
            <person name="Carre I."/>
            <person name="Chateau A."/>
            <person name="Eyre-Walker A."/>
            <person name="Grimsley N."/>
            <person name="Moreau H."/>
            <person name="Piegu B."/>
            <person name="Rivals E."/>
            <person name="Schackwitz W."/>
            <person name="Van de Peer Y."/>
            <person name="Piganeau G."/>
        </authorList>
    </citation>
    <scope>NUCLEOTIDE SEQUENCE [LARGE SCALE GENOMIC DNA]</scope>
    <source>
        <strain evidence="3">OTTH 0595 / CCAP 157/2 / RCC745</strain>
    </source>
</reference>
<feature type="region of interest" description="Disordered" evidence="1">
    <location>
        <begin position="1"/>
        <end position="35"/>
    </location>
</feature>
<protein>
    <submittedName>
        <fullName evidence="2">Uncharacterized protein</fullName>
    </submittedName>
</protein>
<name>Q00TH8_OSTTA</name>
<organism evidence="2 3">
    <name type="scientific">Ostreococcus tauri</name>
    <name type="common">Marine green alga</name>
    <dbReference type="NCBI Taxonomy" id="70448"/>
    <lineage>
        <taxon>Eukaryota</taxon>
        <taxon>Viridiplantae</taxon>
        <taxon>Chlorophyta</taxon>
        <taxon>Mamiellophyceae</taxon>
        <taxon>Mamiellales</taxon>
        <taxon>Bathycoccaceae</taxon>
        <taxon>Ostreococcus</taxon>
    </lineage>
</organism>
<dbReference type="Pfam" id="PF10184">
    <property type="entry name" value="DUF2358"/>
    <property type="match status" value="1"/>
</dbReference>
<reference evidence="3" key="1">
    <citation type="journal article" date="2006" name="Proc. Natl. Acad. Sci. U.S.A.">
        <title>Genome analysis of the smallest free-living eukaryote Ostreococcus tauri unveils many unique features.</title>
        <authorList>
            <person name="Derelle E."/>
            <person name="Ferraz C."/>
            <person name="Rombauts S."/>
            <person name="Rouze P."/>
            <person name="Worden A.Z."/>
            <person name="Robbens S."/>
            <person name="Partensky F."/>
            <person name="Degroeve S."/>
            <person name="Echeynie S."/>
            <person name="Cooke R."/>
            <person name="Saeys Y."/>
            <person name="Wuyts J."/>
            <person name="Jabbari K."/>
            <person name="Bowler C."/>
            <person name="Panaud O."/>
            <person name="Piegu B."/>
            <person name="Ball S.G."/>
            <person name="Ral J.-P."/>
            <person name="Bouget F.-Y."/>
            <person name="Piganeau G."/>
            <person name="De Baets B."/>
            <person name="Picard A."/>
            <person name="Delseny M."/>
            <person name="Demaille J."/>
            <person name="Van de Peer Y."/>
            <person name="Moreau H."/>
        </authorList>
    </citation>
    <scope>NUCLEOTIDE SEQUENCE [LARGE SCALE GENOMIC DNA]</scope>
    <source>
        <strain evidence="3">OTTH 0595 / CCAP 157/2 / RCC745</strain>
    </source>
</reference>
<dbReference type="Proteomes" id="UP000009170">
    <property type="component" value="Unassembled WGS sequence"/>
</dbReference>
<dbReference type="FunCoup" id="Q00TH8">
    <property type="interactions" value="441"/>
</dbReference>
<accession>Q00TH8</accession>
<dbReference type="PANTHER" id="PTHR31094">
    <property type="entry name" value="RIKEN CDNA 2310061I04 GENE"/>
    <property type="match status" value="1"/>
</dbReference>
<feature type="region of interest" description="Disordered" evidence="1">
    <location>
        <begin position="197"/>
        <end position="218"/>
    </location>
</feature>
<keyword evidence="3" id="KW-1185">Reference proteome</keyword>
<dbReference type="KEGG" id="ota:OT_ostta17g01020"/>
<dbReference type="InParanoid" id="Q00TH8"/>
<evidence type="ECO:0000256" key="1">
    <source>
        <dbReference type="SAM" id="MobiDB-lite"/>
    </source>
</evidence>
<dbReference type="OMA" id="DETMTFA"/>
<feature type="compositionally biased region" description="Low complexity" evidence="1">
    <location>
        <begin position="9"/>
        <end position="20"/>
    </location>
</feature>
<comment type="caution">
    <text evidence="2">The sequence shown here is derived from an EMBL/GenBank/DDBJ whole genome shotgun (WGS) entry which is preliminary data.</text>
</comment>
<evidence type="ECO:0000313" key="3">
    <source>
        <dbReference type="Proteomes" id="UP000009170"/>
    </source>
</evidence>
<dbReference type="OrthoDB" id="44820at2759"/>
<feature type="region of interest" description="Disordered" evidence="1">
    <location>
        <begin position="90"/>
        <end position="109"/>
    </location>
</feature>